<organism evidence="2 3">
    <name type="scientific">Liparis tanakae</name>
    <name type="common">Tanaka's snailfish</name>
    <dbReference type="NCBI Taxonomy" id="230148"/>
    <lineage>
        <taxon>Eukaryota</taxon>
        <taxon>Metazoa</taxon>
        <taxon>Chordata</taxon>
        <taxon>Craniata</taxon>
        <taxon>Vertebrata</taxon>
        <taxon>Euteleostomi</taxon>
        <taxon>Actinopterygii</taxon>
        <taxon>Neopterygii</taxon>
        <taxon>Teleostei</taxon>
        <taxon>Neoteleostei</taxon>
        <taxon>Acanthomorphata</taxon>
        <taxon>Eupercaria</taxon>
        <taxon>Perciformes</taxon>
        <taxon>Cottioidei</taxon>
        <taxon>Cottales</taxon>
        <taxon>Liparidae</taxon>
        <taxon>Liparis</taxon>
    </lineage>
</organism>
<dbReference type="AlphaFoldDB" id="A0A4Z2J2J8"/>
<gene>
    <name evidence="2" type="ORF">EYF80_005423</name>
</gene>
<keyword evidence="3" id="KW-1185">Reference proteome</keyword>
<proteinExistence type="predicted"/>
<evidence type="ECO:0000313" key="3">
    <source>
        <dbReference type="Proteomes" id="UP000314294"/>
    </source>
</evidence>
<reference evidence="2 3" key="1">
    <citation type="submission" date="2019-03" db="EMBL/GenBank/DDBJ databases">
        <title>First draft genome of Liparis tanakae, snailfish: a comprehensive survey of snailfish specific genes.</title>
        <authorList>
            <person name="Kim W."/>
            <person name="Song I."/>
            <person name="Jeong J.-H."/>
            <person name="Kim D."/>
            <person name="Kim S."/>
            <person name="Ryu S."/>
            <person name="Song J.Y."/>
            <person name="Lee S.K."/>
        </authorList>
    </citation>
    <scope>NUCLEOTIDE SEQUENCE [LARGE SCALE GENOMIC DNA]</scope>
    <source>
        <tissue evidence="2">Muscle</tissue>
    </source>
</reference>
<dbReference type="EMBL" id="SRLO01000027">
    <property type="protein sequence ID" value="TNN84430.1"/>
    <property type="molecule type" value="Genomic_DNA"/>
</dbReference>
<evidence type="ECO:0000313" key="2">
    <source>
        <dbReference type="EMBL" id="TNN84430.1"/>
    </source>
</evidence>
<sequence length="186" mass="20167">MTPRLQRQTQIRETSQSLALRGIDSLSVDPVHHPWESYLLFKEEPTQQTTCRAPLPYTTNPAWPRGHALKEDSDGLGTGPRRGTRPPSHQSYKYASLVLLGPRLKSCPTSSSSSALINLYRLSQTKPPGVVGHTGAPMCSIGRLRSSCGPSRDAISSVTTPTASDLHALQPLDVFSPAASELPHHP</sequence>
<comment type="caution">
    <text evidence="2">The sequence shown here is derived from an EMBL/GenBank/DDBJ whole genome shotgun (WGS) entry which is preliminary data.</text>
</comment>
<dbReference type="Proteomes" id="UP000314294">
    <property type="component" value="Unassembled WGS sequence"/>
</dbReference>
<evidence type="ECO:0000256" key="1">
    <source>
        <dbReference type="SAM" id="MobiDB-lite"/>
    </source>
</evidence>
<accession>A0A4Z2J2J8</accession>
<name>A0A4Z2J2J8_9TELE</name>
<feature type="region of interest" description="Disordered" evidence="1">
    <location>
        <begin position="57"/>
        <end position="90"/>
    </location>
</feature>
<protein>
    <submittedName>
        <fullName evidence="2">Uncharacterized protein</fullName>
    </submittedName>
</protein>